<keyword evidence="2" id="KW-1185">Reference proteome</keyword>
<reference evidence="1" key="1">
    <citation type="submission" date="2023-08" db="EMBL/GenBank/DDBJ databases">
        <authorList>
            <person name="Alioto T."/>
            <person name="Alioto T."/>
            <person name="Gomez Garrido J."/>
        </authorList>
    </citation>
    <scope>NUCLEOTIDE SEQUENCE</scope>
</reference>
<dbReference type="EMBL" id="OX597823">
    <property type="protein sequence ID" value="CAI9729248.1"/>
    <property type="molecule type" value="Genomic_DNA"/>
</dbReference>
<dbReference type="Proteomes" id="UP001162480">
    <property type="component" value="Chromosome 10"/>
</dbReference>
<protein>
    <submittedName>
        <fullName evidence="1">Uncharacterized protein</fullName>
    </submittedName>
</protein>
<evidence type="ECO:0000313" key="2">
    <source>
        <dbReference type="Proteomes" id="UP001162480"/>
    </source>
</evidence>
<sequence>MMSRRSVISQPRFSSTQFCGNTTFQKRSLFSHLPSTLSTTRSRFFVEFCKFSRIDDITDLMYSNAEFLNLE</sequence>
<organism evidence="1 2">
    <name type="scientific">Octopus vulgaris</name>
    <name type="common">Common octopus</name>
    <dbReference type="NCBI Taxonomy" id="6645"/>
    <lineage>
        <taxon>Eukaryota</taxon>
        <taxon>Metazoa</taxon>
        <taxon>Spiralia</taxon>
        <taxon>Lophotrochozoa</taxon>
        <taxon>Mollusca</taxon>
        <taxon>Cephalopoda</taxon>
        <taxon>Coleoidea</taxon>
        <taxon>Octopodiformes</taxon>
        <taxon>Octopoda</taxon>
        <taxon>Incirrata</taxon>
        <taxon>Octopodidae</taxon>
        <taxon>Octopus</taxon>
    </lineage>
</organism>
<evidence type="ECO:0000313" key="1">
    <source>
        <dbReference type="EMBL" id="CAI9729248.1"/>
    </source>
</evidence>
<name>A0AA36FBZ1_OCTVU</name>
<accession>A0AA36FBZ1</accession>
<proteinExistence type="predicted"/>
<gene>
    <name evidence="1" type="ORF">OCTVUL_1B023990</name>
</gene>
<dbReference type="AlphaFoldDB" id="A0AA36FBZ1"/>